<dbReference type="AlphaFoldDB" id="A0A317MR59"/>
<dbReference type="InterPro" id="IPR029058">
    <property type="entry name" value="AB_hydrolase_fold"/>
</dbReference>
<accession>A0A317MR59</accession>
<organism evidence="4 5">
    <name type="scientific">Plasticicumulans acidivorans</name>
    <dbReference type="NCBI Taxonomy" id="886464"/>
    <lineage>
        <taxon>Bacteria</taxon>
        <taxon>Pseudomonadati</taxon>
        <taxon>Pseudomonadota</taxon>
        <taxon>Gammaproteobacteria</taxon>
        <taxon>Candidatus Competibacteraceae</taxon>
        <taxon>Plasticicumulans</taxon>
    </lineage>
</organism>
<dbReference type="Gene3D" id="2.40.50.100">
    <property type="match status" value="1"/>
</dbReference>
<dbReference type="PANTHER" id="PTHR46438:SF11">
    <property type="entry name" value="LIPASE-RELATED"/>
    <property type="match status" value="1"/>
</dbReference>
<dbReference type="GO" id="GO:0016740">
    <property type="term" value="F:transferase activity"/>
    <property type="evidence" value="ECO:0007669"/>
    <property type="project" value="UniProtKB-KW"/>
</dbReference>
<dbReference type="InterPro" id="IPR011053">
    <property type="entry name" value="Single_hybrid_motif"/>
</dbReference>
<evidence type="ECO:0000313" key="4">
    <source>
        <dbReference type="EMBL" id="PWV59092.1"/>
    </source>
</evidence>
<evidence type="ECO:0000256" key="1">
    <source>
        <dbReference type="ARBA" id="ARBA00001938"/>
    </source>
</evidence>
<evidence type="ECO:0000259" key="3">
    <source>
        <dbReference type="PROSITE" id="PS50968"/>
    </source>
</evidence>
<sequence>MSAIHTLTMPKWGLSMQEGKVNGWLKRPGDAVAIGDELVEVESEKIAGAVEASVAGVLRRQLAGEDDVLPVGGLLGIVADAEVADADIDAAVAAFNASFVPASTDDDAGGPSPQQVEINGRRMRFLLRGEGGEPVILIHGFGGDLNNWLFNHEALAGTRAVYAIDLPGHGESAKDVGDGSLATLVAAVLGFMDSQGLSAAHLVGHSMGGAVALAIAAQAPERVRSLSLICSAGLGAEINGDYIDGFVAANDRRALKPLLTQLFADAGLVTRQLVDDMLKYKRLEGVDTALARLAAALFAGGRQQAVFAEVPAQLGKPVLVVWGEDDRIIPVAHAPAAGGQVRVERLAAQGHMVQMEAAHEVNRLLEHFLS</sequence>
<dbReference type="Pfam" id="PF00364">
    <property type="entry name" value="Biotin_lipoyl"/>
    <property type="match status" value="1"/>
</dbReference>
<keyword evidence="2" id="KW-0450">Lipoyl</keyword>
<comment type="caution">
    <text evidence="4">The sequence shown here is derived from an EMBL/GenBank/DDBJ whole genome shotgun (WGS) entry which is preliminary data.</text>
</comment>
<evidence type="ECO:0000313" key="5">
    <source>
        <dbReference type="Proteomes" id="UP000246569"/>
    </source>
</evidence>
<dbReference type="InterPro" id="IPR000089">
    <property type="entry name" value="Biotin_lipoyl"/>
</dbReference>
<dbReference type="OrthoDB" id="9773293at2"/>
<reference evidence="4 5" key="1">
    <citation type="submission" date="2018-05" db="EMBL/GenBank/DDBJ databases">
        <title>Genomic Encyclopedia of Type Strains, Phase IV (KMG-IV): sequencing the most valuable type-strain genomes for metagenomic binning, comparative biology and taxonomic classification.</title>
        <authorList>
            <person name="Goeker M."/>
        </authorList>
    </citation>
    <scope>NUCLEOTIDE SEQUENCE [LARGE SCALE GENOMIC DNA]</scope>
    <source>
        <strain evidence="4 5">DSM 23606</strain>
    </source>
</reference>
<proteinExistence type="predicted"/>
<dbReference type="InterPro" id="IPR000073">
    <property type="entry name" value="AB_hydrolase_1"/>
</dbReference>
<dbReference type="RefSeq" id="WP_110019916.1">
    <property type="nucleotide sequence ID" value="NZ_QGTJ01000012.1"/>
</dbReference>
<keyword evidence="4" id="KW-0670">Pyruvate</keyword>
<dbReference type="EMBL" id="QGTJ01000012">
    <property type="protein sequence ID" value="PWV59092.1"/>
    <property type="molecule type" value="Genomic_DNA"/>
</dbReference>
<name>A0A317MR59_9GAMM</name>
<feature type="domain" description="Lipoyl-binding" evidence="3">
    <location>
        <begin position="4"/>
        <end position="79"/>
    </location>
</feature>
<dbReference type="PROSITE" id="PS00189">
    <property type="entry name" value="LIPOYL"/>
    <property type="match status" value="1"/>
</dbReference>
<dbReference type="Pfam" id="PF00561">
    <property type="entry name" value="Abhydrolase_1"/>
    <property type="match status" value="1"/>
</dbReference>
<dbReference type="SUPFAM" id="SSF53474">
    <property type="entry name" value="alpha/beta-Hydrolases"/>
    <property type="match status" value="1"/>
</dbReference>
<dbReference type="InterPro" id="IPR003016">
    <property type="entry name" value="2-oxoA_DH_lipoyl-BS"/>
</dbReference>
<dbReference type="SUPFAM" id="SSF51230">
    <property type="entry name" value="Single hybrid motif"/>
    <property type="match status" value="1"/>
</dbReference>
<dbReference type="NCBIfam" id="NF011457">
    <property type="entry name" value="PRK14875.1"/>
    <property type="match status" value="1"/>
</dbReference>
<dbReference type="CDD" id="cd06849">
    <property type="entry name" value="lipoyl_domain"/>
    <property type="match status" value="1"/>
</dbReference>
<dbReference type="Gene3D" id="3.40.50.1820">
    <property type="entry name" value="alpha/beta hydrolase"/>
    <property type="match status" value="1"/>
</dbReference>
<dbReference type="PROSITE" id="PS50968">
    <property type="entry name" value="BIOTINYL_LIPOYL"/>
    <property type="match status" value="1"/>
</dbReference>
<gene>
    <name evidence="4" type="ORF">C7443_11291</name>
</gene>
<comment type="cofactor">
    <cofactor evidence="1">
        <name>(R)-lipoate</name>
        <dbReference type="ChEBI" id="CHEBI:83088"/>
    </cofactor>
</comment>
<dbReference type="PANTHER" id="PTHR46438">
    <property type="entry name" value="ALPHA/BETA-HYDROLASES SUPERFAMILY PROTEIN"/>
    <property type="match status" value="1"/>
</dbReference>
<dbReference type="Proteomes" id="UP000246569">
    <property type="component" value="Unassembled WGS sequence"/>
</dbReference>
<evidence type="ECO:0000256" key="2">
    <source>
        <dbReference type="ARBA" id="ARBA00022823"/>
    </source>
</evidence>
<keyword evidence="5" id="KW-1185">Reference proteome</keyword>
<dbReference type="PRINTS" id="PR00111">
    <property type="entry name" value="ABHYDROLASE"/>
</dbReference>
<protein>
    <submittedName>
        <fullName evidence="4">Pyruvate dehydrogenase E2 component (Dihydrolipoamide acetyltransferase)</fullName>
    </submittedName>
</protein>
<keyword evidence="4" id="KW-0808">Transferase</keyword>